<reference evidence="2 3" key="1">
    <citation type="submission" date="2019-07" db="EMBL/GenBank/DDBJ databases">
        <title>Whole genome shotgun sequence of Terrabacter aerolatus NBRC 106305.</title>
        <authorList>
            <person name="Hosoyama A."/>
            <person name="Uohara A."/>
            <person name="Ohji S."/>
            <person name="Ichikawa N."/>
        </authorList>
    </citation>
    <scope>NUCLEOTIDE SEQUENCE [LARGE SCALE GENOMIC DNA]</scope>
    <source>
        <strain evidence="2 3">NBRC 106305</strain>
    </source>
</reference>
<name>A0A512D6X5_9MICO</name>
<dbReference type="EMBL" id="BJYX01000032">
    <property type="protein sequence ID" value="GEO31990.1"/>
    <property type="molecule type" value="Genomic_DNA"/>
</dbReference>
<evidence type="ECO:0000313" key="3">
    <source>
        <dbReference type="Proteomes" id="UP000321534"/>
    </source>
</evidence>
<evidence type="ECO:0000313" key="2">
    <source>
        <dbReference type="EMBL" id="GEO31990.1"/>
    </source>
</evidence>
<gene>
    <name evidence="2" type="ORF">TAE01_38000</name>
</gene>
<dbReference type="Proteomes" id="UP000321534">
    <property type="component" value="Unassembled WGS sequence"/>
</dbReference>
<keyword evidence="3" id="KW-1185">Reference proteome</keyword>
<feature type="region of interest" description="Disordered" evidence="1">
    <location>
        <begin position="45"/>
        <end position="94"/>
    </location>
</feature>
<dbReference type="AlphaFoldDB" id="A0A512D6X5"/>
<evidence type="ECO:0000256" key="1">
    <source>
        <dbReference type="SAM" id="MobiDB-lite"/>
    </source>
</evidence>
<comment type="caution">
    <text evidence="2">The sequence shown here is derived from an EMBL/GenBank/DDBJ whole genome shotgun (WGS) entry which is preliminary data.</text>
</comment>
<protein>
    <submittedName>
        <fullName evidence="2">Uncharacterized protein</fullName>
    </submittedName>
</protein>
<proteinExistence type="predicted"/>
<accession>A0A512D6X5</accession>
<sequence length="94" mass="9855">MTCPLANPSLLKDAAPAVSLTVTGPLDRSRVVSWRGCHEISALAPTLSRKPDPMGAQRPRRARGSTRHTTGWDGGGVEAPAPALDPSVTATTVW</sequence>
<organism evidence="2 3">
    <name type="scientific">Terrabacter aerolatus</name>
    <dbReference type="NCBI Taxonomy" id="422442"/>
    <lineage>
        <taxon>Bacteria</taxon>
        <taxon>Bacillati</taxon>
        <taxon>Actinomycetota</taxon>
        <taxon>Actinomycetes</taxon>
        <taxon>Micrococcales</taxon>
        <taxon>Intrasporangiaceae</taxon>
        <taxon>Terrabacter</taxon>
    </lineage>
</organism>